<dbReference type="Gene3D" id="1.20.120.530">
    <property type="entry name" value="GntR ligand-binding domain-like"/>
    <property type="match status" value="1"/>
</dbReference>
<sequence length="240" mass="26451">MQSQPSAIETSPSSSPSAKGTIDQIYDSLLRAMLEQRLPAGTKLGEERLVELTGVSRSRIRQVLGRLAHDKLVTLIPNRGAFVASPSPEEALHVLQTRRIVEPEVAATLAEKATPDSIARLRQHIDDEGAARKRGDRPATIRLSGEYHVLVAQMAGNPILEKIIVEMVSRTSLIITLYDRPLAKTCPDCDHEDLLRAFEKGDAQGARRTMLHHLHHIQESLVLQLPSGRTADLDDIFTPS</sequence>
<evidence type="ECO:0000313" key="7">
    <source>
        <dbReference type="Proteomes" id="UP000249135"/>
    </source>
</evidence>
<dbReference type="EMBL" id="QFPP01000046">
    <property type="protein sequence ID" value="PZQ76675.1"/>
    <property type="molecule type" value="Genomic_DNA"/>
</dbReference>
<evidence type="ECO:0000256" key="4">
    <source>
        <dbReference type="SAM" id="MobiDB-lite"/>
    </source>
</evidence>
<evidence type="ECO:0000256" key="3">
    <source>
        <dbReference type="ARBA" id="ARBA00023163"/>
    </source>
</evidence>
<evidence type="ECO:0000259" key="5">
    <source>
        <dbReference type="PROSITE" id="PS50949"/>
    </source>
</evidence>
<dbReference type="SMART" id="SM00345">
    <property type="entry name" value="HTH_GNTR"/>
    <property type="match status" value="1"/>
</dbReference>
<dbReference type="InterPro" id="IPR036390">
    <property type="entry name" value="WH_DNA-bd_sf"/>
</dbReference>
<name>A0A2W5QP72_VARPD</name>
<feature type="compositionally biased region" description="Low complexity" evidence="4">
    <location>
        <begin position="1"/>
        <end position="17"/>
    </location>
</feature>
<dbReference type="SMART" id="SM00895">
    <property type="entry name" value="FCD"/>
    <property type="match status" value="1"/>
</dbReference>
<dbReference type="Pfam" id="PF07729">
    <property type="entry name" value="FCD"/>
    <property type="match status" value="1"/>
</dbReference>
<accession>A0A2W5QP72</accession>
<dbReference type="CDD" id="cd07377">
    <property type="entry name" value="WHTH_GntR"/>
    <property type="match status" value="1"/>
</dbReference>
<keyword evidence="3" id="KW-0804">Transcription</keyword>
<dbReference type="InterPro" id="IPR008920">
    <property type="entry name" value="TF_FadR/GntR_C"/>
</dbReference>
<dbReference type="AlphaFoldDB" id="A0A2W5QP72"/>
<dbReference type="PANTHER" id="PTHR43537:SF53">
    <property type="entry name" value="HTH-TYPE TRANSCRIPTIONAL REPRESSOR NANR"/>
    <property type="match status" value="1"/>
</dbReference>
<organism evidence="6 7">
    <name type="scientific">Variovorax paradoxus</name>
    <dbReference type="NCBI Taxonomy" id="34073"/>
    <lineage>
        <taxon>Bacteria</taxon>
        <taxon>Pseudomonadati</taxon>
        <taxon>Pseudomonadota</taxon>
        <taxon>Betaproteobacteria</taxon>
        <taxon>Burkholderiales</taxon>
        <taxon>Comamonadaceae</taxon>
        <taxon>Variovorax</taxon>
    </lineage>
</organism>
<evidence type="ECO:0000256" key="1">
    <source>
        <dbReference type="ARBA" id="ARBA00023015"/>
    </source>
</evidence>
<dbReference type="GO" id="GO:0003677">
    <property type="term" value="F:DNA binding"/>
    <property type="evidence" value="ECO:0007669"/>
    <property type="project" value="UniProtKB-KW"/>
</dbReference>
<dbReference type="Proteomes" id="UP000249135">
    <property type="component" value="Unassembled WGS sequence"/>
</dbReference>
<feature type="region of interest" description="Disordered" evidence="4">
    <location>
        <begin position="1"/>
        <end position="20"/>
    </location>
</feature>
<dbReference type="Pfam" id="PF00392">
    <property type="entry name" value="GntR"/>
    <property type="match status" value="1"/>
</dbReference>
<dbReference type="PANTHER" id="PTHR43537">
    <property type="entry name" value="TRANSCRIPTIONAL REGULATOR, GNTR FAMILY"/>
    <property type="match status" value="1"/>
</dbReference>
<dbReference type="GO" id="GO:0003700">
    <property type="term" value="F:DNA-binding transcription factor activity"/>
    <property type="evidence" value="ECO:0007669"/>
    <property type="project" value="InterPro"/>
</dbReference>
<protein>
    <submittedName>
        <fullName evidence="6">GntR family transcriptional regulator</fullName>
    </submittedName>
</protein>
<evidence type="ECO:0000256" key="2">
    <source>
        <dbReference type="ARBA" id="ARBA00023125"/>
    </source>
</evidence>
<dbReference type="InterPro" id="IPR036388">
    <property type="entry name" value="WH-like_DNA-bd_sf"/>
</dbReference>
<dbReference type="Gene3D" id="1.10.10.10">
    <property type="entry name" value="Winged helix-like DNA-binding domain superfamily/Winged helix DNA-binding domain"/>
    <property type="match status" value="1"/>
</dbReference>
<reference evidence="6 7" key="1">
    <citation type="submission" date="2017-08" db="EMBL/GenBank/DDBJ databases">
        <title>Infants hospitalized years apart are colonized by the same room-sourced microbial strains.</title>
        <authorList>
            <person name="Brooks B."/>
            <person name="Olm M.R."/>
            <person name="Firek B.A."/>
            <person name="Baker R."/>
            <person name="Thomas B.C."/>
            <person name="Morowitz M.J."/>
            <person name="Banfield J.F."/>
        </authorList>
    </citation>
    <scope>NUCLEOTIDE SEQUENCE [LARGE SCALE GENOMIC DNA]</scope>
    <source>
        <strain evidence="6">S2_005_003_R2_41</strain>
    </source>
</reference>
<dbReference type="SUPFAM" id="SSF48008">
    <property type="entry name" value="GntR ligand-binding domain-like"/>
    <property type="match status" value="1"/>
</dbReference>
<evidence type="ECO:0000313" key="6">
    <source>
        <dbReference type="EMBL" id="PZQ76675.1"/>
    </source>
</evidence>
<comment type="caution">
    <text evidence="6">The sequence shown here is derived from an EMBL/GenBank/DDBJ whole genome shotgun (WGS) entry which is preliminary data.</text>
</comment>
<proteinExistence type="predicted"/>
<keyword evidence="1" id="KW-0805">Transcription regulation</keyword>
<dbReference type="SUPFAM" id="SSF46785">
    <property type="entry name" value="Winged helix' DNA-binding domain"/>
    <property type="match status" value="1"/>
</dbReference>
<dbReference type="InterPro" id="IPR000524">
    <property type="entry name" value="Tscrpt_reg_HTH_GntR"/>
</dbReference>
<feature type="domain" description="HTH gntR-type" evidence="5">
    <location>
        <begin position="19"/>
        <end position="86"/>
    </location>
</feature>
<keyword evidence="2" id="KW-0238">DNA-binding</keyword>
<dbReference type="PROSITE" id="PS50949">
    <property type="entry name" value="HTH_GNTR"/>
    <property type="match status" value="1"/>
</dbReference>
<gene>
    <name evidence="6" type="ORF">DI563_06390</name>
</gene>
<dbReference type="InterPro" id="IPR011711">
    <property type="entry name" value="GntR_C"/>
</dbReference>